<keyword evidence="3" id="KW-1185">Reference proteome</keyword>
<name>A0A183CYJ5_9BILA</name>
<dbReference type="EMBL" id="UYRT01001895">
    <property type="protein sequence ID" value="VDK30319.1"/>
    <property type="molecule type" value="Genomic_DNA"/>
</dbReference>
<evidence type="ECO:0000313" key="3">
    <source>
        <dbReference type="Proteomes" id="UP000271098"/>
    </source>
</evidence>
<organism evidence="4">
    <name type="scientific">Gongylonema pulchrum</name>
    <dbReference type="NCBI Taxonomy" id="637853"/>
    <lineage>
        <taxon>Eukaryota</taxon>
        <taxon>Metazoa</taxon>
        <taxon>Ecdysozoa</taxon>
        <taxon>Nematoda</taxon>
        <taxon>Chromadorea</taxon>
        <taxon>Rhabditida</taxon>
        <taxon>Spirurina</taxon>
        <taxon>Spiruromorpha</taxon>
        <taxon>Spiruroidea</taxon>
        <taxon>Gongylonematidae</taxon>
        <taxon>Gongylonema</taxon>
    </lineage>
</organism>
<dbReference type="AlphaFoldDB" id="A0A183CYJ5"/>
<keyword evidence="1" id="KW-0812">Transmembrane</keyword>
<sequence>PNVVLAEVSNALLSAQLASATYFIHINRLYKAHDDGSHFRYAINVTWAVADYTQKWFDRRVAHTVPLAFTALGFLLHFLVVCLGLSIQLKTLSRVTALLAFAMSSQIYIISGIASNELFPTPIRSICFAFLQVVSRMGVVFAPQLFLLVSKPKHFANIPIRDHHDHAFLRRIV</sequence>
<gene>
    <name evidence="2" type="ORF">GPUH_LOCUS1536</name>
</gene>
<feature type="transmembrane region" description="Helical" evidence="1">
    <location>
        <begin position="126"/>
        <end position="149"/>
    </location>
</feature>
<dbReference type="Gene3D" id="1.20.1250.20">
    <property type="entry name" value="MFS general substrate transporter like domains"/>
    <property type="match status" value="1"/>
</dbReference>
<dbReference type="WBParaSite" id="GPUH_0000153901-mRNA-1">
    <property type="protein sequence ID" value="GPUH_0000153901-mRNA-1"/>
    <property type="gene ID" value="GPUH_0000153901"/>
</dbReference>
<evidence type="ECO:0000313" key="4">
    <source>
        <dbReference type="WBParaSite" id="GPUH_0000153901-mRNA-1"/>
    </source>
</evidence>
<feature type="transmembrane region" description="Helical" evidence="1">
    <location>
        <begin position="95"/>
        <end position="114"/>
    </location>
</feature>
<dbReference type="OrthoDB" id="3936150at2759"/>
<evidence type="ECO:0000313" key="2">
    <source>
        <dbReference type="EMBL" id="VDK30319.1"/>
    </source>
</evidence>
<dbReference type="Proteomes" id="UP000271098">
    <property type="component" value="Unassembled WGS sequence"/>
</dbReference>
<dbReference type="InterPro" id="IPR036259">
    <property type="entry name" value="MFS_trans_sf"/>
</dbReference>
<protein>
    <submittedName>
        <fullName evidence="4">EXPERA domain-containing protein</fullName>
    </submittedName>
</protein>
<dbReference type="SUPFAM" id="SSF103473">
    <property type="entry name" value="MFS general substrate transporter"/>
    <property type="match status" value="1"/>
</dbReference>
<accession>A0A183CYJ5</accession>
<keyword evidence="1" id="KW-1133">Transmembrane helix</keyword>
<feature type="transmembrane region" description="Helical" evidence="1">
    <location>
        <begin position="65"/>
        <end position="89"/>
    </location>
</feature>
<proteinExistence type="predicted"/>
<reference evidence="4" key="1">
    <citation type="submission" date="2016-06" db="UniProtKB">
        <authorList>
            <consortium name="WormBaseParasite"/>
        </authorList>
    </citation>
    <scope>IDENTIFICATION</scope>
</reference>
<evidence type="ECO:0000256" key="1">
    <source>
        <dbReference type="SAM" id="Phobius"/>
    </source>
</evidence>
<reference evidence="2 3" key="2">
    <citation type="submission" date="2018-11" db="EMBL/GenBank/DDBJ databases">
        <authorList>
            <consortium name="Pathogen Informatics"/>
        </authorList>
    </citation>
    <scope>NUCLEOTIDE SEQUENCE [LARGE SCALE GENOMIC DNA]</scope>
</reference>
<keyword evidence="1" id="KW-0472">Membrane</keyword>